<protein>
    <submittedName>
        <fullName evidence="4">Uncharacterized protein</fullName>
    </submittedName>
</protein>
<dbReference type="Pfam" id="PF25168">
    <property type="entry name" value="Beta-prop_WDR36-Utp21_2nd"/>
    <property type="match status" value="1"/>
</dbReference>
<dbReference type="Proteomes" id="UP000030693">
    <property type="component" value="Unassembled WGS sequence"/>
</dbReference>
<dbReference type="EMBL" id="KB932207">
    <property type="protein sequence ID" value="KCV68996.1"/>
    <property type="molecule type" value="Genomic_DNA"/>
</dbReference>
<evidence type="ECO:0000259" key="3">
    <source>
        <dbReference type="Pfam" id="PF25171"/>
    </source>
</evidence>
<gene>
    <name evidence="4" type="ORF">H696_04416</name>
</gene>
<dbReference type="GO" id="GO:0032040">
    <property type="term" value="C:small-subunit processome"/>
    <property type="evidence" value="ECO:0007669"/>
    <property type="project" value="InterPro"/>
</dbReference>
<feature type="repeat" description="WD" evidence="1">
    <location>
        <begin position="281"/>
        <end position="312"/>
    </location>
</feature>
<feature type="repeat" description="WD" evidence="1">
    <location>
        <begin position="483"/>
        <end position="514"/>
    </location>
</feature>
<feature type="domain" description="WDR36/Utp21 N-terminal" evidence="3">
    <location>
        <begin position="42"/>
        <end position="315"/>
    </location>
</feature>
<proteinExistence type="predicted"/>
<dbReference type="eggNOG" id="KOG1539">
    <property type="taxonomic scope" value="Eukaryota"/>
</dbReference>
<dbReference type="InterPro" id="IPR007319">
    <property type="entry name" value="WDR36/Utp21_C"/>
</dbReference>
<dbReference type="STRING" id="691883.A0A058Z4H0"/>
<dbReference type="Gene3D" id="2.130.10.10">
    <property type="entry name" value="YVTN repeat-like/Quinoprotein amine dehydrogenase"/>
    <property type="match status" value="2"/>
</dbReference>
<dbReference type="GO" id="GO:0034388">
    <property type="term" value="C:Pwp2p-containing subcomplex of 90S preribosome"/>
    <property type="evidence" value="ECO:0007669"/>
    <property type="project" value="TreeGrafter"/>
</dbReference>
<dbReference type="GO" id="GO:0006364">
    <property type="term" value="P:rRNA processing"/>
    <property type="evidence" value="ECO:0007669"/>
    <property type="project" value="InterPro"/>
</dbReference>
<evidence type="ECO:0000259" key="2">
    <source>
        <dbReference type="Pfam" id="PF04192"/>
    </source>
</evidence>
<dbReference type="GeneID" id="20529141"/>
<dbReference type="InterPro" id="IPR036322">
    <property type="entry name" value="WD40_repeat_dom_sf"/>
</dbReference>
<evidence type="ECO:0000256" key="1">
    <source>
        <dbReference type="PROSITE-ProRule" id="PRU00221"/>
    </source>
</evidence>
<reference evidence="4" key="1">
    <citation type="submission" date="2013-04" db="EMBL/GenBank/DDBJ databases">
        <title>The Genome Sequence of Fonticula alba ATCC 38817.</title>
        <authorList>
            <consortium name="The Broad Institute Genomics Platform"/>
            <person name="Russ C."/>
            <person name="Cuomo C."/>
            <person name="Burger G."/>
            <person name="Gray M.W."/>
            <person name="Holland P.W.H."/>
            <person name="King N."/>
            <person name="Lang F.B.F."/>
            <person name="Roger A.J."/>
            <person name="Ruiz-Trillo I."/>
            <person name="Brown M."/>
            <person name="Walker B."/>
            <person name="Young S."/>
            <person name="Zeng Q."/>
            <person name="Gargeya S."/>
            <person name="Fitzgerald M."/>
            <person name="Haas B."/>
            <person name="Abouelleil A."/>
            <person name="Allen A.W."/>
            <person name="Alvarado L."/>
            <person name="Arachchi H.M."/>
            <person name="Berlin A.M."/>
            <person name="Chapman S.B."/>
            <person name="Gainer-Dewar J."/>
            <person name="Goldberg J."/>
            <person name="Griggs A."/>
            <person name="Gujja S."/>
            <person name="Hansen M."/>
            <person name="Howarth C."/>
            <person name="Imamovic A."/>
            <person name="Ireland A."/>
            <person name="Larimer J."/>
            <person name="McCowan C."/>
            <person name="Murphy C."/>
            <person name="Pearson M."/>
            <person name="Poon T.W."/>
            <person name="Priest M."/>
            <person name="Roberts A."/>
            <person name="Saif S."/>
            <person name="Shea T."/>
            <person name="Sisk P."/>
            <person name="Sykes S."/>
            <person name="Wortman J."/>
            <person name="Nusbaum C."/>
            <person name="Birren B."/>
        </authorList>
    </citation>
    <scope>NUCLEOTIDE SEQUENCE [LARGE SCALE GENOMIC DNA]</scope>
    <source>
        <strain evidence="4">ATCC 38817</strain>
    </source>
</reference>
<dbReference type="Pfam" id="PF04192">
    <property type="entry name" value="Utp21"/>
    <property type="match status" value="1"/>
</dbReference>
<sequence length="931" mass="101706">MSSLDLATSAVSSHLYEEFRKIGLVSDAVPMHIQAHARGYFIITSIGNSFHIYDGSKMRLLFVGPQFEHPVAAISSHQQLTFVATGKDVAVCERGRERRRLQAHKAPVTQLCVIGSGDFLVSADTSGTVCVWDLLNIRQFPNQPAVTPHMTLEMGDTFVPTALLQPSTYVNKVLVCSASGIMQLWNVRSGKQIFQFAQLPASVVSVVQSPVLDVIGLGLSNGSVLVHNLKHDKTLMTFRVDGPVLSLAFRSDDAPILAVGDHQGQIATFDLEKRRLVNVAHAAHEAGVSALHFVANTGVLLSSSADNSICAWVYDQPNGPSQLLRSRSGHNAPPNFIRFYGAIDSMSLGHVLLSSGADRALRLFSLIRDAQAVEFSQGSLRAVANKRHVTMASLRLPPVLQFSWSDVRERDWHNIATCHVNHPTVYLWWTEKRALSDVKILSKDGSNAKSVCISFCGNYLAVGYESGRIDTFNVQSGYHRSTYLGHSLSVTGLCFDATARSLVSCSLDGTVQVWPFHTSFVSSAGAGSKVTSLPLNLDPESGPVTRMMIHRENGLLAVVTDDCMIRLFDLETQRLGRVFSAQDSPVVDIAFSVDGRSLLAVTTDAHLRVYDIPSSLTVDTMKLPAVPTSIAVAPRGDFIAITFVDDLAVSVYALATGIAQARAAAADYERVTLERTRLDEGMVDGVVTLSMVPRARWHNLLHLDAIRERNKPLEAPKLPEKAPFFLPSKTAVTSTLLSRPGESIEEEEAALKEASRVMRMGTAGAETPLTSALRQASEAIAADSEVDTFYTAALEHLTRLAPSGVDFEIRSLRYDPPSGTDPAANIFAANPAPATELARFVDFLTWATRRHRDFELVQAWTTVTLRIHGDRLLPGVEESAEAGDVPVTALDMDLTRRMNTLRREQSQAWSRLSDSYREAICLVDFARRAVV</sequence>
<dbReference type="InterPro" id="IPR015943">
    <property type="entry name" value="WD40/YVTN_repeat-like_dom_sf"/>
</dbReference>
<dbReference type="OMA" id="CIYAWRA"/>
<feature type="repeat" description="WD" evidence="1">
    <location>
        <begin position="579"/>
        <end position="620"/>
    </location>
</feature>
<dbReference type="PANTHER" id="PTHR22840:SF12">
    <property type="entry name" value="WD REPEAT-CONTAINING PROTEIN 36"/>
    <property type="match status" value="1"/>
</dbReference>
<dbReference type="OrthoDB" id="10250769at2759"/>
<dbReference type="InterPro" id="IPR001680">
    <property type="entry name" value="WD40_rpt"/>
</dbReference>
<dbReference type="PROSITE" id="PS50082">
    <property type="entry name" value="WD_REPEATS_2"/>
    <property type="match status" value="4"/>
</dbReference>
<dbReference type="SMART" id="SM00320">
    <property type="entry name" value="WD40"/>
    <property type="match status" value="8"/>
</dbReference>
<dbReference type="AlphaFoldDB" id="A0A058Z4H0"/>
<feature type="repeat" description="WD" evidence="1">
    <location>
        <begin position="101"/>
        <end position="134"/>
    </location>
</feature>
<dbReference type="SUPFAM" id="SSF50978">
    <property type="entry name" value="WD40 repeat-like"/>
    <property type="match status" value="2"/>
</dbReference>
<dbReference type="PANTHER" id="PTHR22840">
    <property type="entry name" value="WD REPEAT-CONTAINING PROTEIN 36"/>
    <property type="match status" value="1"/>
</dbReference>
<accession>A0A058Z4H0</accession>
<evidence type="ECO:0000313" key="5">
    <source>
        <dbReference type="Proteomes" id="UP000030693"/>
    </source>
</evidence>
<dbReference type="Pfam" id="PF25171">
    <property type="entry name" value="Beta-prop_WDR36-Utp21_1st"/>
    <property type="match status" value="1"/>
</dbReference>
<dbReference type="RefSeq" id="XP_009496567.1">
    <property type="nucleotide sequence ID" value="XM_009498292.1"/>
</dbReference>
<keyword evidence="1" id="KW-0853">WD repeat</keyword>
<keyword evidence="5" id="KW-1185">Reference proteome</keyword>
<organism evidence="4">
    <name type="scientific">Fonticula alba</name>
    <name type="common">Slime mold</name>
    <dbReference type="NCBI Taxonomy" id="691883"/>
    <lineage>
        <taxon>Eukaryota</taxon>
        <taxon>Rotosphaerida</taxon>
        <taxon>Fonticulaceae</taxon>
        <taxon>Fonticula</taxon>
    </lineage>
</organism>
<dbReference type="PROSITE" id="PS50294">
    <property type="entry name" value="WD_REPEATS_REGION"/>
    <property type="match status" value="2"/>
</dbReference>
<feature type="domain" description="WDR36/Utp21 C-terminal" evidence="2">
    <location>
        <begin position="685"/>
        <end position="927"/>
    </location>
</feature>
<name>A0A058Z4H0_FONAL</name>
<evidence type="ECO:0000313" key="4">
    <source>
        <dbReference type="EMBL" id="KCV68996.1"/>
    </source>
</evidence>
<dbReference type="InterPro" id="IPR059157">
    <property type="entry name" value="WDR36-Utp21_N"/>
</dbReference>